<dbReference type="InterPro" id="IPR050109">
    <property type="entry name" value="HTH-type_TetR-like_transc_reg"/>
</dbReference>
<keyword evidence="2 4" id="KW-0238">DNA-binding</keyword>
<feature type="domain" description="HTH tetR-type" evidence="5">
    <location>
        <begin position="17"/>
        <end position="77"/>
    </location>
</feature>
<dbReference type="AlphaFoldDB" id="A0A0N8VSV1"/>
<reference evidence="6 7" key="1">
    <citation type="submission" date="2015-10" db="EMBL/GenBank/DDBJ databases">
        <title>Pseudomonas helleri sp. nov. and Pseudomonas weihenstephanensis sp. nov., isolated from raw cows milk.</title>
        <authorList>
            <person name="Von Neubeck M."/>
            <person name="Huptas C."/>
            <person name="Wenning M."/>
            <person name="Scherer S."/>
        </authorList>
    </citation>
    <scope>NUCLEOTIDE SEQUENCE [LARGE SCALE GENOMIC DNA]</scope>
    <source>
        <strain evidence="6 7">BSTT44</strain>
    </source>
</reference>
<dbReference type="Gene3D" id="1.10.357.10">
    <property type="entry name" value="Tetracycline Repressor, domain 2"/>
    <property type="match status" value="1"/>
</dbReference>
<dbReference type="SUPFAM" id="SSF48498">
    <property type="entry name" value="Tetracyclin repressor-like, C-terminal domain"/>
    <property type="match status" value="1"/>
</dbReference>
<dbReference type="PANTHER" id="PTHR30055:SF234">
    <property type="entry name" value="HTH-TYPE TRANSCRIPTIONAL REGULATOR BETI"/>
    <property type="match status" value="1"/>
</dbReference>
<dbReference type="InterPro" id="IPR036271">
    <property type="entry name" value="Tet_transcr_reg_TetR-rel_C_sf"/>
</dbReference>
<evidence type="ECO:0000259" key="5">
    <source>
        <dbReference type="PROSITE" id="PS50977"/>
    </source>
</evidence>
<accession>A0A0N8VSV1</accession>
<dbReference type="PROSITE" id="PS50977">
    <property type="entry name" value="HTH_TETR_2"/>
    <property type="match status" value="1"/>
</dbReference>
<dbReference type="STRING" id="1563157.AQS70_07800"/>
<name>A0A0N8VSV1_9PSED</name>
<dbReference type="InterPro" id="IPR009057">
    <property type="entry name" value="Homeodomain-like_sf"/>
</dbReference>
<proteinExistence type="predicted"/>
<dbReference type="EMBL" id="LLWH01000090">
    <property type="protein sequence ID" value="KQB54348.1"/>
    <property type="molecule type" value="Genomic_DNA"/>
</dbReference>
<comment type="caution">
    <text evidence="6">The sequence shown here is derived from an EMBL/GenBank/DDBJ whole genome shotgun (WGS) entry which is preliminary data.</text>
</comment>
<gene>
    <name evidence="6" type="ORF">AQS70_07800</name>
</gene>
<dbReference type="SUPFAM" id="SSF46689">
    <property type="entry name" value="Homeodomain-like"/>
    <property type="match status" value="1"/>
</dbReference>
<dbReference type="Pfam" id="PF00440">
    <property type="entry name" value="TetR_N"/>
    <property type="match status" value="1"/>
</dbReference>
<feature type="DNA-binding region" description="H-T-H motif" evidence="4">
    <location>
        <begin position="40"/>
        <end position="59"/>
    </location>
</feature>
<dbReference type="Proteomes" id="UP000050342">
    <property type="component" value="Unassembled WGS sequence"/>
</dbReference>
<dbReference type="PANTHER" id="PTHR30055">
    <property type="entry name" value="HTH-TYPE TRANSCRIPTIONAL REGULATOR RUTR"/>
    <property type="match status" value="1"/>
</dbReference>
<evidence type="ECO:0000313" key="6">
    <source>
        <dbReference type="EMBL" id="KQB54348.1"/>
    </source>
</evidence>
<keyword evidence="3" id="KW-0804">Transcription</keyword>
<evidence type="ECO:0000313" key="7">
    <source>
        <dbReference type="Proteomes" id="UP000050342"/>
    </source>
</evidence>
<evidence type="ECO:0000256" key="1">
    <source>
        <dbReference type="ARBA" id="ARBA00023015"/>
    </source>
</evidence>
<sequence>MSENTPTPLGLRERNKLDKFLRIRAASKKLFTENGFEPTTTRQIAQEADVGLSTLFLYATDKRDLLFLVFNDDLDELTTRAFADCAADRPLLENLHNALRHFFVFYGQDKVISRDLTREITFYTTGMQSERFQATRARTIDSLSTLVEQARVQGEVRCQEDNNMIAKTMFYLLAAEIRMWLADDSQDPQDGLNELMKRLSLIMHGLQAG</sequence>
<evidence type="ECO:0000256" key="4">
    <source>
        <dbReference type="PROSITE-ProRule" id="PRU00335"/>
    </source>
</evidence>
<dbReference type="InterPro" id="IPR001647">
    <property type="entry name" value="HTH_TetR"/>
</dbReference>
<organism evidence="6 7">
    <name type="scientific">Pseudomonas endophytica</name>
    <dbReference type="NCBI Taxonomy" id="1563157"/>
    <lineage>
        <taxon>Bacteria</taxon>
        <taxon>Pseudomonadati</taxon>
        <taxon>Pseudomonadota</taxon>
        <taxon>Gammaproteobacteria</taxon>
        <taxon>Pseudomonadales</taxon>
        <taxon>Pseudomonadaceae</taxon>
        <taxon>Pseudomonas</taxon>
    </lineage>
</organism>
<dbReference type="GO" id="GO:0003700">
    <property type="term" value="F:DNA-binding transcription factor activity"/>
    <property type="evidence" value="ECO:0007669"/>
    <property type="project" value="TreeGrafter"/>
</dbReference>
<keyword evidence="7" id="KW-1185">Reference proteome</keyword>
<protein>
    <recommendedName>
        <fullName evidence="5">HTH tetR-type domain-containing protein</fullName>
    </recommendedName>
</protein>
<dbReference type="OrthoDB" id="63332at2"/>
<dbReference type="RefSeq" id="WP_055102260.1">
    <property type="nucleotide sequence ID" value="NZ_LLWH01000090.1"/>
</dbReference>
<dbReference type="GO" id="GO:0000976">
    <property type="term" value="F:transcription cis-regulatory region binding"/>
    <property type="evidence" value="ECO:0007669"/>
    <property type="project" value="TreeGrafter"/>
</dbReference>
<evidence type="ECO:0000256" key="3">
    <source>
        <dbReference type="ARBA" id="ARBA00023163"/>
    </source>
</evidence>
<evidence type="ECO:0000256" key="2">
    <source>
        <dbReference type="ARBA" id="ARBA00023125"/>
    </source>
</evidence>
<keyword evidence="1" id="KW-0805">Transcription regulation</keyword>